<gene>
    <name evidence="1" type="ORF">RRG08_008124</name>
</gene>
<sequence>MSLSILETHEICKSRGDSVHLKLMRFISQQETVYSKLMFVWSCVEPSRPDRAAVIFLSCMQTVCVTGEPGQHLAGVNRELNNRGRASDVTLMKWYDEHDKVRSANNLSRQKRLPVSSLNQTQRGWLSEVVCQRFSSGADGAVRGFPRELMVLS</sequence>
<dbReference type="Proteomes" id="UP001283361">
    <property type="component" value="Unassembled WGS sequence"/>
</dbReference>
<comment type="caution">
    <text evidence="1">The sequence shown here is derived from an EMBL/GenBank/DDBJ whole genome shotgun (WGS) entry which is preliminary data.</text>
</comment>
<evidence type="ECO:0000313" key="2">
    <source>
        <dbReference type="Proteomes" id="UP001283361"/>
    </source>
</evidence>
<evidence type="ECO:0000313" key="1">
    <source>
        <dbReference type="EMBL" id="KAK3706780.1"/>
    </source>
</evidence>
<proteinExistence type="predicted"/>
<reference evidence="1" key="1">
    <citation type="journal article" date="2023" name="G3 (Bethesda)">
        <title>A reference genome for the long-term kleptoplast-retaining sea slug Elysia crispata morphotype clarki.</title>
        <authorList>
            <person name="Eastman K.E."/>
            <person name="Pendleton A.L."/>
            <person name="Shaikh M.A."/>
            <person name="Suttiyut T."/>
            <person name="Ogas R."/>
            <person name="Tomko P."/>
            <person name="Gavelis G."/>
            <person name="Widhalm J.R."/>
            <person name="Wisecaver J.H."/>
        </authorList>
    </citation>
    <scope>NUCLEOTIDE SEQUENCE</scope>
    <source>
        <strain evidence="1">ECLA1</strain>
    </source>
</reference>
<dbReference type="AlphaFoldDB" id="A0AAE0XS49"/>
<accession>A0AAE0XS49</accession>
<keyword evidence="2" id="KW-1185">Reference proteome</keyword>
<organism evidence="1 2">
    <name type="scientific">Elysia crispata</name>
    <name type="common">lettuce slug</name>
    <dbReference type="NCBI Taxonomy" id="231223"/>
    <lineage>
        <taxon>Eukaryota</taxon>
        <taxon>Metazoa</taxon>
        <taxon>Spiralia</taxon>
        <taxon>Lophotrochozoa</taxon>
        <taxon>Mollusca</taxon>
        <taxon>Gastropoda</taxon>
        <taxon>Heterobranchia</taxon>
        <taxon>Euthyneura</taxon>
        <taxon>Panpulmonata</taxon>
        <taxon>Sacoglossa</taxon>
        <taxon>Placobranchoidea</taxon>
        <taxon>Plakobranchidae</taxon>
        <taxon>Elysia</taxon>
    </lineage>
</organism>
<dbReference type="EMBL" id="JAWDGP010007739">
    <property type="protein sequence ID" value="KAK3706780.1"/>
    <property type="molecule type" value="Genomic_DNA"/>
</dbReference>
<protein>
    <submittedName>
        <fullName evidence="1">Uncharacterized protein</fullName>
    </submittedName>
</protein>
<name>A0AAE0XS49_9GAST</name>